<dbReference type="PANTHER" id="PTHR15286:SF6">
    <property type="entry name" value="GH01133P"/>
    <property type="match status" value="1"/>
</dbReference>
<feature type="region of interest" description="Disordered" evidence="2">
    <location>
        <begin position="436"/>
        <end position="474"/>
    </location>
</feature>
<dbReference type="SMART" id="SM00314">
    <property type="entry name" value="RA"/>
    <property type="match status" value="1"/>
</dbReference>
<dbReference type="AlphaFoldDB" id="A0A7R9GGH5"/>
<dbReference type="PANTHER" id="PTHR15286">
    <property type="entry name" value="RAS-ASSOCIATING DOMAIN CONTAINING PROTEIN"/>
    <property type="match status" value="1"/>
</dbReference>
<reference evidence="4" key="1">
    <citation type="submission" date="2020-11" db="EMBL/GenBank/DDBJ databases">
        <authorList>
            <person name="Tran Van P."/>
        </authorList>
    </citation>
    <scope>NUCLEOTIDE SEQUENCE</scope>
</reference>
<feature type="compositionally biased region" description="Pro residues" evidence="2">
    <location>
        <begin position="128"/>
        <end position="150"/>
    </location>
</feature>
<feature type="compositionally biased region" description="Polar residues" evidence="2">
    <location>
        <begin position="155"/>
        <end position="167"/>
    </location>
</feature>
<dbReference type="CDD" id="cd16134">
    <property type="entry name" value="RA_RASSF8"/>
    <property type="match status" value="1"/>
</dbReference>
<evidence type="ECO:0000313" key="5">
    <source>
        <dbReference type="Proteomes" id="UP000678499"/>
    </source>
</evidence>
<proteinExistence type="predicted"/>
<dbReference type="EMBL" id="CAJPEX010001789">
    <property type="protein sequence ID" value="CAG0919946.1"/>
    <property type="molecule type" value="Genomic_DNA"/>
</dbReference>
<dbReference type="InterPro" id="IPR048944">
    <property type="entry name" value="RASSF8_RA"/>
</dbReference>
<dbReference type="PROSITE" id="PS50200">
    <property type="entry name" value="RA"/>
    <property type="match status" value="1"/>
</dbReference>
<dbReference type="InterPro" id="IPR048945">
    <property type="entry name" value="RASSF8/10_RA"/>
</dbReference>
<evidence type="ECO:0000256" key="1">
    <source>
        <dbReference type="SAM" id="Coils"/>
    </source>
</evidence>
<feature type="region of interest" description="Disordered" evidence="2">
    <location>
        <begin position="107"/>
        <end position="227"/>
    </location>
</feature>
<dbReference type="Proteomes" id="UP000678499">
    <property type="component" value="Unassembled WGS sequence"/>
</dbReference>
<evidence type="ECO:0000313" key="4">
    <source>
        <dbReference type="EMBL" id="CAD7279794.1"/>
    </source>
</evidence>
<dbReference type="InterPro" id="IPR029071">
    <property type="entry name" value="Ubiquitin-like_domsf"/>
</dbReference>
<feature type="coiled-coil region" evidence="1">
    <location>
        <begin position="369"/>
        <end position="424"/>
    </location>
</feature>
<name>A0A7R9GGH5_9CRUS</name>
<dbReference type="Gene3D" id="3.10.20.90">
    <property type="entry name" value="Phosphatidylinositol 3-kinase Catalytic Subunit, Chain A, domain 1"/>
    <property type="match status" value="1"/>
</dbReference>
<dbReference type="SUPFAM" id="SSF54236">
    <property type="entry name" value="Ubiquitin-like"/>
    <property type="match status" value="1"/>
</dbReference>
<dbReference type="GO" id="GO:0007165">
    <property type="term" value="P:signal transduction"/>
    <property type="evidence" value="ECO:0007669"/>
    <property type="project" value="InterPro"/>
</dbReference>
<dbReference type="InterPro" id="IPR033593">
    <property type="entry name" value="N-RASSF"/>
</dbReference>
<protein>
    <recommendedName>
        <fullName evidence="3">Ras-associating domain-containing protein</fullName>
    </recommendedName>
</protein>
<organism evidence="4">
    <name type="scientific">Notodromas monacha</name>
    <dbReference type="NCBI Taxonomy" id="399045"/>
    <lineage>
        <taxon>Eukaryota</taxon>
        <taxon>Metazoa</taxon>
        <taxon>Ecdysozoa</taxon>
        <taxon>Arthropoda</taxon>
        <taxon>Crustacea</taxon>
        <taxon>Oligostraca</taxon>
        <taxon>Ostracoda</taxon>
        <taxon>Podocopa</taxon>
        <taxon>Podocopida</taxon>
        <taxon>Cypridocopina</taxon>
        <taxon>Cypridoidea</taxon>
        <taxon>Cyprididae</taxon>
        <taxon>Notodromas</taxon>
    </lineage>
</organism>
<keyword evidence="1" id="KW-0175">Coiled coil</keyword>
<feature type="compositionally biased region" description="Pro residues" evidence="2">
    <location>
        <begin position="210"/>
        <end position="225"/>
    </location>
</feature>
<evidence type="ECO:0000256" key="2">
    <source>
        <dbReference type="SAM" id="MobiDB-lite"/>
    </source>
</evidence>
<keyword evidence="5" id="KW-1185">Reference proteome</keyword>
<feature type="coiled-coil region" evidence="1">
    <location>
        <begin position="244"/>
        <end position="319"/>
    </location>
</feature>
<dbReference type="EMBL" id="OA883826">
    <property type="protein sequence ID" value="CAD7279794.1"/>
    <property type="molecule type" value="Genomic_DNA"/>
</dbReference>
<feature type="region of interest" description="Disordered" evidence="2">
    <location>
        <begin position="344"/>
        <end position="365"/>
    </location>
</feature>
<feature type="domain" description="Ras-associating" evidence="3">
    <location>
        <begin position="1"/>
        <end position="82"/>
    </location>
</feature>
<dbReference type="Pfam" id="PF21712">
    <property type="entry name" value="RASSF8-10_RA"/>
    <property type="match status" value="1"/>
</dbReference>
<feature type="compositionally biased region" description="Polar residues" evidence="2">
    <location>
        <begin position="107"/>
        <end position="127"/>
    </location>
</feature>
<sequence>MELKVWVEGIQRVVCGVTEKTTCQDVVYALAHATGRTGRFTLIERWRNNERLLAPLDHPLRVLTKWGEHSNDVHFILQRTPLEGLNLAQQPGNQAQSAIIHPTVRQTPNVAHSPNSAGNKMLPNSHTFPPPLYRDPPRMPPPYRDPPPVDPEVHSFSSNDQDPNLRNQFHGVKSPTPTHRLNMIKKYKSQQQSNSPSSAASGAHHSPRSYCPPPDVVSHGPPPAPHQLALRNLQELVDNQRARILAQHAELAKLDSEAKEAEEVIQEVNRLENILDACQNEVQELRVVEDDAQQMQRQEKDLEHRLSQLRSQLMTCEKELTSGRGKIQSLSEVLAVERRQVDIEEQSSDEDRRIRRTGKKKTGEAGAEIEGMLQEIDRQKAASEELRQTADRLEEKIQEIEKALSEKRKIASDLAQEMRELNLESLMVMPIPVVSPDAARSSNEGLSSKRKIVGSPRQLETAAPTPKNPQGVWV</sequence>
<dbReference type="InterPro" id="IPR000159">
    <property type="entry name" value="RA_dom"/>
</dbReference>
<accession>A0A7R9GGH5</accession>
<evidence type="ECO:0000259" key="3">
    <source>
        <dbReference type="PROSITE" id="PS50200"/>
    </source>
</evidence>
<feature type="compositionally biased region" description="Low complexity" evidence="2">
    <location>
        <begin position="189"/>
        <end position="204"/>
    </location>
</feature>
<gene>
    <name evidence="4" type="ORF">NMOB1V02_LOCUS7459</name>
</gene>
<dbReference type="OrthoDB" id="10051571at2759"/>